<evidence type="ECO:0000256" key="1">
    <source>
        <dbReference type="ARBA" id="ARBA00004496"/>
    </source>
</evidence>
<evidence type="ECO:0000256" key="7">
    <source>
        <dbReference type="SAM" id="MobiDB-lite"/>
    </source>
</evidence>
<gene>
    <name evidence="9" type="ORF">TTHERM_000074329</name>
</gene>
<comment type="subcellular location">
    <subcellularLocation>
        <location evidence="1">Cytoplasm</location>
    </subcellularLocation>
</comment>
<dbReference type="RefSeq" id="XP_012653001.1">
    <property type="nucleotide sequence ID" value="XM_012797547.1"/>
</dbReference>
<dbReference type="GO" id="GO:0006457">
    <property type="term" value="P:protein folding"/>
    <property type="evidence" value="ECO:0007669"/>
    <property type="project" value="TreeGrafter"/>
</dbReference>
<dbReference type="OrthoDB" id="416217at2759"/>
<protein>
    <recommendedName>
        <fullName evidence="3">Nuclear migration protein nudC</fullName>
    </recommendedName>
    <alternativeName>
        <fullName evidence="6">Nuclear distribution protein C homolog</fullName>
    </alternativeName>
</protein>
<evidence type="ECO:0000256" key="2">
    <source>
        <dbReference type="ARBA" id="ARBA00010513"/>
    </source>
</evidence>
<dbReference type="GO" id="GO:0051082">
    <property type="term" value="F:unfolded protein binding"/>
    <property type="evidence" value="ECO:0007669"/>
    <property type="project" value="TreeGrafter"/>
</dbReference>
<evidence type="ECO:0000313" key="9">
    <source>
        <dbReference type="EMBL" id="EWS74424.1"/>
    </source>
</evidence>
<dbReference type="Pfam" id="PF14050">
    <property type="entry name" value="Nudc_N"/>
    <property type="match status" value="1"/>
</dbReference>
<dbReference type="FunCoup" id="W7XJY1">
    <property type="interactions" value="84"/>
</dbReference>
<keyword evidence="10" id="KW-1185">Reference proteome</keyword>
<dbReference type="PROSITE" id="PS51203">
    <property type="entry name" value="CS"/>
    <property type="match status" value="1"/>
</dbReference>
<comment type="similarity">
    <text evidence="2">Belongs to the nudC family.</text>
</comment>
<dbReference type="PANTHER" id="PTHR12356:SF3">
    <property type="entry name" value="NUCLEAR MIGRATION PROTEIN NUDC"/>
    <property type="match status" value="1"/>
</dbReference>
<dbReference type="InterPro" id="IPR007052">
    <property type="entry name" value="CS_dom"/>
</dbReference>
<reference evidence="10" key="1">
    <citation type="journal article" date="2006" name="PLoS Biol.">
        <title>Macronuclear genome sequence of the ciliate Tetrahymena thermophila, a model eukaryote.</title>
        <authorList>
            <person name="Eisen J.A."/>
            <person name="Coyne R.S."/>
            <person name="Wu M."/>
            <person name="Wu D."/>
            <person name="Thiagarajan M."/>
            <person name="Wortman J.R."/>
            <person name="Badger J.H."/>
            <person name="Ren Q."/>
            <person name="Amedeo P."/>
            <person name="Jones K.M."/>
            <person name="Tallon L.J."/>
            <person name="Delcher A.L."/>
            <person name="Salzberg S.L."/>
            <person name="Silva J.C."/>
            <person name="Haas B.J."/>
            <person name="Majoros W.H."/>
            <person name="Farzad M."/>
            <person name="Carlton J.M."/>
            <person name="Smith R.K. Jr."/>
            <person name="Garg J."/>
            <person name="Pearlman R.E."/>
            <person name="Karrer K.M."/>
            <person name="Sun L."/>
            <person name="Manning G."/>
            <person name="Elde N.C."/>
            <person name="Turkewitz A.P."/>
            <person name="Asai D.J."/>
            <person name="Wilkes D.E."/>
            <person name="Wang Y."/>
            <person name="Cai H."/>
            <person name="Collins K."/>
            <person name="Stewart B.A."/>
            <person name="Lee S.R."/>
            <person name="Wilamowska K."/>
            <person name="Weinberg Z."/>
            <person name="Ruzzo W.L."/>
            <person name="Wloga D."/>
            <person name="Gaertig J."/>
            <person name="Frankel J."/>
            <person name="Tsao C.-C."/>
            <person name="Gorovsky M.A."/>
            <person name="Keeling P.J."/>
            <person name="Waller R.F."/>
            <person name="Patron N.J."/>
            <person name="Cherry J.M."/>
            <person name="Stover N.A."/>
            <person name="Krieger C.J."/>
            <person name="del Toro C."/>
            <person name="Ryder H.F."/>
            <person name="Williamson S.C."/>
            <person name="Barbeau R.A."/>
            <person name="Hamilton E.P."/>
            <person name="Orias E."/>
        </authorList>
    </citation>
    <scope>NUCLEOTIDE SEQUENCE [LARGE SCALE GENOMIC DNA]</scope>
    <source>
        <strain evidence="10">SB210</strain>
    </source>
</reference>
<evidence type="ECO:0000256" key="6">
    <source>
        <dbReference type="ARBA" id="ARBA00030427"/>
    </source>
</evidence>
<dbReference type="InterPro" id="IPR037898">
    <property type="entry name" value="NudC_fam"/>
</dbReference>
<evidence type="ECO:0000256" key="5">
    <source>
        <dbReference type="ARBA" id="ARBA00022553"/>
    </source>
</evidence>
<feature type="compositionally biased region" description="Polar residues" evidence="7">
    <location>
        <begin position="149"/>
        <end position="158"/>
    </location>
</feature>
<dbReference type="SUPFAM" id="SSF49764">
    <property type="entry name" value="HSP20-like chaperones"/>
    <property type="match status" value="1"/>
</dbReference>
<dbReference type="Pfam" id="PF04969">
    <property type="entry name" value="CS"/>
    <property type="match status" value="1"/>
</dbReference>
<dbReference type="InterPro" id="IPR025934">
    <property type="entry name" value="NudC_N_dom"/>
</dbReference>
<dbReference type="STRING" id="312017.W7XJY1"/>
<evidence type="ECO:0000313" key="10">
    <source>
        <dbReference type="Proteomes" id="UP000009168"/>
    </source>
</evidence>
<keyword evidence="4" id="KW-0963">Cytoplasm</keyword>
<dbReference type="GeneID" id="24437110"/>
<dbReference type="AlphaFoldDB" id="W7XJY1"/>
<dbReference type="Proteomes" id="UP000009168">
    <property type="component" value="Unassembled WGS sequence"/>
</dbReference>
<feature type="compositionally biased region" description="Polar residues" evidence="7">
    <location>
        <begin position="113"/>
        <end position="130"/>
    </location>
</feature>
<name>W7XJY1_TETTS</name>
<feature type="region of interest" description="Disordered" evidence="7">
    <location>
        <begin position="93"/>
        <end position="159"/>
    </location>
</feature>
<feature type="domain" description="CS" evidence="8">
    <location>
        <begin position="159"/>
        <end position="247"/>
    </location>
</feature>
<evidence type="ECO:0000256" key="3">
    <source>
        <dbReference type="ARBA" id="ARBA00017641"/>
    </source>
</evidence>
<proteinExistence type="inferred from homology"/>
<accession>W7XJY1</accession>
<dbReference type="GO" id="GO:0005737">
    <property type="term" value="C:cytoplasm"/>
    <property type="evidence" value="ECO:0007669"/>
    <property type="project" value="UniProtKB-SubCell"/>
</dbReference>
<keyword evidence="5" id="KW-0597">Phosphoprotein</keyword>
<evidence type="ECO:0000256" key="4">
    <source>
        <dbReference type="ARBA" id="ARBA00022490"/>
    </source>
</evidence>
<dbReference type="CDD" id="cd06467">
    <property type="entry name" value="p23_NUDC_like"/>
    <property type="match status" value="1"/>
</dbReference>
<dbReference type="EMBL" id="GG662704">
    <property type="protein sequence ID" value="EWS74424.1"/>
    <property type="molecule type" value="Genomic_DNA"/>
</dbReference>
<dbReference type="PANTHER" id="PTHR12356">
    <property type="entry name" value="NUCLEAR MOVEMENT PROTEIN NUDC"/>
    <property type="match status" value="1"/>
</dbReference>
<dbReference type="InterPro" id="IPR008978">
    <property type="entry name" value="HSP20-like_chaperone"/>
</dbReference>
<feature type="compositionally biased region" description="Low complexity" evidence="7">
    <location>
        <begin position="131"/>
        <end position="148"/>
    </location>
</feature>
<dbReference type="Gene3D" id="2.60.40.790">
    <property type="match status" value="1"/>
</dbReference>
<organism evidence="9 10">
    <name type="scientific">Tetrahymena thermophila (strain SB210)</name>
    <dbReference type="NCBI Taxonomy" id="312017"/>
    <lineage>
        <taxon>Eukaryota</taxon>
        <taxon>Sar</taxon>
        <taxon>Alveolata</taxon>
        <taxon>Ciliophora</taxon>
        <taxon>Intramacronucleata</taxon>
        <taxon>Oligohymenophorea</taxon>
        <taxon>Hymenostomatida</taxon>
        <taxon>Tetrahymenina</taxon>
        <taxon>Tetrahymenidae</taxon>
        <taxon>Tetrahymena</taxon>
    </lineage>
</organism>
<dbReference type="InParanoid" id="W7XJY1"/>
<dbReference type="KEGG" id="tet:TTHERM_000074329"/>
<sequence length="335" mass="38792">MENFLRFDDYYFTICKETGGIEGVLHSMFNFLFRRTDFFYEADPGDKMGFIPGQSKQLVNKIFDQYQNEHYKRFPPKDPEQYAKKIEEYKKKKEQESKIGEQAVSPQVEKPSENQTSQKKEVNTSQTAKVQTENQEKQIQNQKETNQKPSSNISTYNGGETEKYKWSQSINDITVELRLPRKVKSKELNVEFKVNHLKVTLKPENTVLIDGELYEKIKVEDSLWNIDGDLLQITMEKGIETIWKTIIKGDQEIDATKVENSKPLESFDTETQGALRKIMYEQQRKQMGLPSTEEEQQLEALKKAWNAEGSPFKGQPFDPSKFNIGGGGMNLPPMQ</sequence>
<evidence type="ECO:0000259" key="8">
    <source>
        <dbReference type="PROSITE" id="PS51203"/>
    </source>
</evidence>
<feature type="region of interest" description="Disordered" evidence="7">
    <location>
        <begin position="309"/>
        <end position="335"/>
    </location>
</feature>